<dbReference type="SUPFAM" id="SSF54909">
    <property type="entry name" value="Dimeric alpha+beta barrel"/>
    <property type="match status" value="1"/>
</dbReference>
<proteinExistence type="predicted"/>
<dbReference type="Proteomes" id="UP000186074">
    <property type="component" value="Chromosome"/>
</dbReference>
<dbReference type="InterPro" id="IPR011008">
    <property type="entry name" value="Dimeric_a/b-barrel"/>
</dbReference>
<dbReference type="EMBL" id="CP019070">
    <property type="protein sequence ID" value="APW64357.1"/>
    <property type="molecule type" value="Genomic_DNA"/>
</dbReference>
<dbReference type="OrthoDB" id="287932at2"/>
<dbReference type="AlphaFoldDB" id="A0A1P8KIH9"/>
<dbReference type="PROSITE" id="PS51725">
    <property type="entry name" value="ABM"/>
    <property type="match status" value="1"/>
</dbReference>
<keyword evidence="3" id="KW-1185">Reference proteome</keyword>
<sequence length="108" mass="12517">MSKKIYCIASFEAKQGKEKQLIEVLQALEPKTTREDGCIQYIVTKHISHPNAMGKSFPIVFNEIWESKEAFEEHCNKSYITEFFQTHCVEESGFVKDFNVTVYSDEVN</sequence>
<name>A0A1P8KIH9_9BACT</name>
<dbReference type="Gene3D" id="3.30.70.100">
    <property type="match status" value="1"/>
</dbReference>
<evidence type="ECO:0000259" key="1">
    <source>
        <dbReference type="PROSITE" id="PS51725"/>
    </source>
</evidence>
<dbReference type="RefSeq" id="WP_076082758.1">
    <property type="nucleotide sequence ID" value="NZ_CP019070.1"/>
</dbReference>
<gene>
    <name evidence="2" type="ORF">LPB137_00185</name>
</gene>
<dbReference type="STRING" id="1850254.LPB137_00185"/>
<dbReference type="InterPro" id="IPR007138">
    <property type="entry name" value="ABM_dom"/>
</dbReference>
<protein>
    <submittedName>
        <fullName evidence="2">Antibiotic biosynthesis monooxygenase</fullName>
    </submittedName>
</protein>
<organism evidence="2 3">
    <name type="scientific">Poseidonibacter parvus</name>
    <dbReference type="NCBI Taxonomy" id="1850254"/>
    <lineage>
        <taxon>Bacteria</taxon>
        <taxon>Pseudomonadati</taxon>
        <taxon>Campylobacterota</taxon>
        <taxon>Epsilonproteobacteria</taxon>
        <taxon>Campylobacterales</taxon>
        <taxon>Arcobacteraceae</taxon>
        <taxon>Poseidonibacter</taxon>
    </lineage>
</organism>
<evidence type="ECO:0000313" key="3">
    <source>
        <dbReference type="Proteomes" id="UP000186074"/>
    </source>
</evidence>
<accession>A0A1P8KIH9</accession>
<feature type="domain" description="ABM" evidence="1">
    <location>
        <begin position="5"/>
        <end position="103"/>
    </location>
</feature>
<keyword evidence="2" id="KW-0560">Oxidoreductase</keyword>
<keyword evidence="2" id="KW-0503">Monooxygenase</keyword>
<evidence type="ECO:0000313" key="2">
    <source>
        <dbReference type="EMBL" id="APW64357.1"/>
    </source>
</evidence>
<dbReference type="Pfam" id="PF03992">
    <property type="entry name" value="ABM"/>
    <property type="match status" value="1"/>
</dbReference>
<reference evidence="2 3" key="1">
    <citation type="submission" date="2017-01" db="EMBL/GenBank/DDBJ databases">
        <title>Genome sequencing of Arcobacter sp. LPB0137.</title>
        <authorList>
            <person name="Lee G.-W."/>
            <person name="Yi H."/>
        </authorList>
    </citation>
    <scope>NUCLEOTIDE SEQUENCE [LARGE SCALE GENOMIC DNA]</scope>
    <source>
        <strain evidence="2 3">LPB0137</strain>
    </source>
</reference>
<dbReference type="KEGG" id="alp:LPB137_00185"/>
<dbReference type="GO" id="GO:0004497">
    <property type="term" value="F:monooxygenase activity"/>
    <property type="evidence" value="ECO:0007669"/>
    <property type="project" value="UniProtKB-KW"/>
</dbReference>